<dbReference type="InterPro" id="IPR050491">
    <property type="entry name" value="AmpC-like"/>
</dbReference>
<comment type="caution">
    <text evidence="3">The sequence shown here is derived from an EMBL/GenBank/DDBJ whole genome shotgun (WGS) entry which is preliminary data.</text>
</comment>
<dbReference type="EMBL" id="AQRA01000002">
    <property type="protein sequence ID" value="EZH75161.1"/>
    <property type="molecule type" value="Genomic_DNA"/>
</dbReference>
<dbReference type="Pfam" id="PF00144">
    <property type="entry name" value="Beta-lactamase"/>
    <property type="match status" value="1"/>
</dbReference>
<feature type="chain" id="PRO_5001517681" description="Beta-lactamase-related domain-containing protein" evidence="1">
    <location>
        <begin position="23"/>
        <end position="556"/>
    </location>
</feature>
<dbReference type="STRING" id="1317122.ATO12_10580"/>
<name>A0A023BYL9_9FLAO</name>
<dbReference type="Proteomes" id="UP000023541">
    <property type="component" value="Unassembled WGS sequence"/>
</dbReference>
<gene>
    <name evidence="3" type="ORF">ATO12_10580</name>
</gene>
<evidence type="ECO:0000313" key="3">
    <source>
        <dbReference type="EMBL" id="EZH75161.1"/>
    </source>
</evidence>
<dbReference type="Gene3D" id="3.40.710.10">
    <property type="entry name" value="DD-peptidase/beta-lactamase superfamily"/>
    <property type="match status" value="1"/>
</dbReference>
<dbReference type="PANTHER" id="PTHR46825:SF9">
    <property type="entry name" value="BETA-LACTAMASE-RELATED DOMAIN-CONTAINING PROTEIN"/>
    <property type="match status" value="1"/>
</dbReference>
<feature type="signal peptide" evidence="1">
    <location>
        <begin position="1"/>
        <end position="22"/>
    </location>
</feature>
<reference evidence="3 4" key="1">
    <citation type="submission" date="2014-04" db="EMBL/GenBank/DDBJ databases">
        <title>Aquimarina sp. 22II-S11-z7 Genome Sequencing.</title>
        <authorList>
            <person name="Lai Q."/>
        </authorList>
    </citation>
    <scope>NUCLEOTIDE SEQUENCE [LARGE SCALE GENOMIC DNA]</scope>
    <source>
        <strain evidence="3 4">22II-S11-z7</strain>
    </source>
</reference>
<dbReference type="InterPro" id="IPR001466">
    <property type="entry name" value="Beta-lactam-related"/>
</dbReference>
<dbReference type="eggNOG" id="COG1680">
    <property type="taxonomic scope" value="Bacteria"/>
</dbReference>
<accession>A0A023BYL9</accession>
<dbReference type="InterPro" id="IPR012338">
    <property type="entry name" value="Beta-lactam/transpept-like"/>
</dbReference>
<dbReference type="PANTHER" id="PTHR46825">
    <property type="entry name" value="D-ALANYL-D-ALANINE-CARBOXYPEPTIDASE/ENDOPEPTIDASE AMPH"/>
    <property type="match status" value="1"/>
</dbReference>
<evidence type="ECO:0000313" key="4">
    <source>
        <dbReference type="Proteomes" id="UP000023541"/>
    </source>
</evidence>
<dbReference type="AlphaFoldDB" id="A0A023BYL9"/>
<evidence type="ECO:0000259" key="2">
    <source>
        <dbReference type="Pfam" id="PF00144"/>
    </source>
</evidence>
<proteinExistence type="predicted"/>
<feature type="domain" description="Beta-lactamase-related" evidence="2">
    <location>
        <begin position="40"/>
        <end position="341"/>
    </location>
</feature>
<keyword evidence="4" id="KW-1185">Reference proteome</keyword>
<protein>
    <recommendedName>
        <fullName evidence="2">Beta-lactamase-related domain-containing protein</fullName>
    </recommendedName>
</protein>
<dbReference type="SUPFAM" id="SSF56601">
    <property type="entry name" value="beta-lactamase/transpeptidase-like"/>
    <property type="match status" value="1"/>
</dbReference>
<organism evidence="3 4">
    <name type="scientific">Aquimarina atlantica</name>
    <dbReference type="NCBI Taxonomy" id="1317122"/>
    <lineage>
        <taxon>Bacteria</taxon>
        <taxon>Pseudomonadati</taxon>
        <taxon>Bacteroidota</taxon>
        <taxon>Flavobacteriia</taxon>
        <taxon>Flavobacteriales</taxon>
        <taxon>Flavobacteriaceae</taxon>
        <taxon>Aquimarina</taxon>
    </lineage>
</organism>
<keyword evidence="1" id="KW-0732">Signal</keyword>
<sequence length="556" mass="64212">MKIKKYPSIVFIIFLSVFNSFGQHTQKIDSLFTSWNFPNHPGGSIMVVKNNKTIFSKAYGLASIEYNVTNSTNTLFNIGSISKQFTAMGIVLLEEQNKLSFEDDVRKHLPELPDFRETITIRHLLHHTSGLRDLHGLLGLAGWRRNDLETNEDLYRIIKNQKELNFKPGEEFLYCNTGYILLAQIIERKSKLPFSDWMKKNIFDPLGMKNTYVEDQYGRVVTNNATSYYSQKEFKRAIESWGYFGSGNMHSTTKDINVWLHNFINPGEKWVTAFNKLLSTTPLNNGYKTNYGFGVRIENHFEKKMIQHGGAVGGFRAVARVYPEEQLQIVILSNFSKSNVGSMIDKIAEIIFESNQKPQLTSVTKKSEIPNSFIRQSNKKLKQFEGIYWSDIEKIGRKVYIKNDTLRYSSSETNEWPLVAIGKNTFEMVLHQYENPIVKFDSDTHQMIITFSNGLPGVFEFLQSHQQQNTNDLTALVGDYYSSELKTTYSILLKESDVYCEHIRHGKIKIKQLYYNIFSGSWPIGIIEIERDKEGKVNGLRMSNGRTRNVWFKKVI</sequence>
<dbReference type="OrthoDB" id="9793489at2"/>
<evidence type="ECO:0000256" key="1">
    <source>
        <dbReference type="SAM" id="SignalP"/>
    </source>
</evidence>
<dbReference type="RefSeq" id="WP_034240331.1">
    <property type="nucleotide sequence ID" value="NZ_AQRA01000002.1"/>
</dbReference>